<evidence type="ECO:0000313" key="2">
    <source>
        <dbReference type="EMBL" id="JAD83755.1"/>
    </source>
</evidence>
<reference evidence="2" key="2">
    <citation type="journal article" date="2015" name="Data Brief">
        <title>Shoot transcriptome of the giant reed, Arundo donax.</title>
        <authorList>
            <person name="Barrero R.A."/>
            <person name="Guerrero F.D."/>
            <person name="Moolhuijzen P."/>
            <person name="Goolsby J.A."/>
            <person name="Tidwell J."/>
            <person name="Bellgard S.E."/>
            <person name="Bellgard M.I."/>
        </authorList>
    </citation>
    <scope>NUCLEOTIDE SEQUENCE</scope>
    <source>
        <tissue evidence="2">Shoot tissue taken approximately 20 cm above the soil surface</tissue>
    </source>
</reference>
<name>A0A0A9DDP0_ARUDO</name>
<dbReference type="AlphaFoldDB" id="A0A0A9DDP0"/>
<reference evidence="2" key="1">
    <citation type="submission" date="2014-09" db="EMBL/GenBank/DDBJ databases">
        <authorList>
            <person name="Magalhaes I.L.F."/>
            <person name="Oliveira U."/>
            <person name="Santos F.R."/>
            <person name="Vidigal T.H.D.A."/>
            <person name="Brescovit A.D."/>
            <person name="Santos A.J."/>
        </authorList>
    </citation>
    <scope>NUCLEOTIDE SEQUENCE</scope>
    <source>
        <tissue evidence="2">Shoot tissue taken approximately 20 cm above the soil surface</tissue>
    </source>
</reference>
<protein>
    <submittedName>
        <fullName evidence="2">Uncharacterized protein</fullName>
    </submittedName>
</protein>
<feature type="region of interest" description="Disordered" evidence="1">
    <location>
        <begin position="83"/>
        <end position="119"/>
    </location>
</feature>
<evidence type="ECO:0000256" key="1">
    <source>
        <dbReference type="SAM" id="MobiDB-lite"/>
    </source>
</evidence>
<organism evidence="2">
    <name type="scientific">Arundo donax</name>
    <name type="common">Giant reed</name>
    <name type="synonym">Donax arundinaceus</name>
    <dbReference type="NCBI Taxonomy" id="35708"/>
    <lineage>
        <taxon>Eukaryota</taxon>
        <taxon>Viridiplantae</taxon>
        <taxon>Streptophyta</taxon>
        <taxon>Embryophyta</taxon>
        <taxon>Tracheophyta</taxon>
        <taxon>Spermatophyta</taxon>
        <taxon>Magnoliopsida</taxon>
        <taxon>Liliopsida</taxon>
        <taxon>Poales</taxon>
        <taxon>Poaceae</taxon>
        <taxon>PACMAD clade</taxon>
        <taxon>Arundinoideae</taxon>
        <taxon>Arundineae</taxon>
        <taxon>Arundo</taxon>
    </lineage>
</organism>
<dbReference type="EMBL" id="GBRH01214140">
    <property type="protein sequence ID" value="JAD83755.1"/>
    <property type="molecule type" value="Transcribed_RNA"/>
</dbReference>
<sequence length="119" mass="13490">MLVKRRPSWLALSKKPSYHNFILHHGKKSAADLCLCMLMHPRQGLLAFLLMMTVPHVRINKGLPVLLLMMAVPRVDRQVTIDEPHPAHPRLTPLVTAEARRNRRASMRPGRPTGGLLCH</sequence>
<proteinExistence type="predicted"/>
<accession>A0A0A9DDP0</accession>